<dbReference type="Proteomes" id="UP000677918">
    <property type="component" value="Unassembled WGS sequence"/>
</dbReference>
<dbReference type="RefSeq" id="WP_213412430.1">
    <property type="nucleotide sequence ID" value="NZ_BOVK01000031.1"/>
</dbReference>
<feature type="domain" description="Transglutaminase-like" evidence="1">
    <location>
        <begin position="32"/>
        <end position="133"/>
    </location>
</feature>
<comment type="caution">
    <text evidence="2">The sequence shown here is derived from an EMBL/GenBank/DDBJ whole genome shotgun (WGS) entry which is preliminary data.</text>
</comment>
<dbReference type="AlphaFoldDB" id="A0A8J4H6A7"/>
<proteinExistence type="predicted"/>
<dbReference type="SUPFAM" id="SSF54001">
    <property type="entry name" value="Cysteine proteinases"/>
    <property type="match status" value="1"/>
</dbReference>
<evidence type="ECO:0000313" key="2">
    <source>
        <dbReference type="EMBL" id="GIQ69639.1"/>
    </source>
</evidence>
<name>A0A8J4H6A7_9BACL</name>
<dbReference type="PANTHER" id="PTHR33490">
    <property type="entry name" value="BLR5614 PROTEIN-RELATED"/>
    <property type="match status" value="1"/>
</dbReference>
<dbReference type="InterPro" id="IPR038765">
    <property type="entry name" value="Papain-like_cys_pep_sf"/>
</dbReference>
<organism evidence="2 3">
    <name type="scientific">Xylanibacillus composti</name>
    <dbReference type="NCBI Taxonomy" id="1572762"/>
    <lineage>
        <taxon>Bacteria</taxon>
        <taxon>Bacillati</taxon>
        <taxon>Bacillota</taxon>
        <taxon>Bacilli</taxon>
        <taxon>Bacillales</taxon>
        <taxon>Paenibacillaceae</taxon>
        <taxon>Xylanibacillus</taxon>
    </lineage>
</organism>
<evidence type="ECO:0000259" key="1">
    <source>
        <dbReference type="Pfam" id="PF01841"/>
    </source>
</evidence>
<evidence type="ECO:0000313" key="3">
    <source>
        <dbReference type="Proteomes" id="UP000677918"/>
    </source>
</evidence>
<dbReference type="Gene3D" id="3.10.620.30">
    <property type="match status" value="1"/>
</dbReference>
<keyword evidence="3" id="KW-1185">Reference proteome</keyword>
<accession>A0A8J4H6A7</accession>
<dbReference type="PANTHER" id="PTHR33490:SF3">
    <property type="entry name" value="CONSERVED INTEGRAL MEMBRANE PROTEIN"/>
    <property type="match status" value="1"/>
</dbReference>
<sequence>MKQLQPLQAYLQQSAYIDFQHASLQKLVTSFRQETELERIKAAFEYVRDEIRHSMDIRNEEVTRRASEVLEKGHGICYAKSHLLAALLRGMGIPSGITYQRLTLSDTPEDGYCIHALNTVYVRELGKWIRLDARGNKEGIDAQFSTEEEKLAFPIRPEYDERDYGINFHEPHPAIIETLQTYTNSIEMCQVGLPEHLQEEGER</sequence>
<dbReference type="Pfam" id="PF01841">
    <property type="entry name" value="Transglut_core"/>
    <property type="match status" value="1"/>
</dbReference>
<reference evidence="2" key="1">
    <citation type="submission" date="2021-04" db="EMBL/GenBank/DDBJ databases">
        <title>Draft genome sequence of Xylanibacillus composti strain K13.</title>
        <authorList>
            <person name="Uke A."/>
            <person name="Chhe C."/>
            <person name="Baramee S."/>
            <person name="Kosugi A."/>
        </authorList>
    </citation>
    <scope>NUCLEOTIDE SEQUENCE</scope>
    <source>
        <strain evidence="2">K13</strain>
    </source>
</reference>
<gene>
    <name evidence="2" type="ORF">XYCOK13_24630</name>
</gene>
<dbReference type="EMBL" id="BOVK01000031">
    <property type="protein sequence ID" value="GIQ69639.1"/>
    <property type="molecule type" value="Genomic_DNA"/>
</dbReference>
<dbReference type="InterPro" id="IPR002931">
    <property type="entry name" value="Transglutaminase-like"/>
</dbReference>
<protein>
    <submittedName>
        <fullName evidence="2">Transglutaminase</fullName>
    </submittedName>
</protein>